<protein>
    <submittedName>
        <fullName evidence="2">Uncharacterized protein</fullName>
    </submittedName>
</protein>
<feature type="region of interest" description="Disordered" evidence="1">
    <location>
        <begin position="1"/>
        <end position="96"/>
    </location>
</feature>
<evidence type="ECO:0000256" key="1">
    <source>
        <dbReference type="SAM" id="MobiDB-lite"/>
    </source>
</evidence>
<proteinExistence type="predicted"/>
<dbReference type="Proteomes" id="UP000002785">
    <property type="component" value="Chromosome"/>
</dbReference>
<accession>B5HUH4</accession>
<dbReference type="RefSeq" id="WP_007387060.1">
    <property type="nucleotide sequence ID" value="NZ_CM000951.1"/>
</dbReference>
<feature type="compositionally biased region" description="Basic residues" evidence="1">
    <location>
        <begin position="72"/>
        <end position="84"/>
    </location>
</feature>
<dbReference type="AlphaFoldDB" id="B5HUH4"/>
<sequence>MRKPVNRPSRRHKDRRHKDREHKDREHKDREHKDREHKDREHGEDGARSEAGARLRWSHAPRTVPGCAGRGSGHHTARGRRALRSGHPTTDCPSSP</sequence>
<organism evidence="2 3">
    <name type="scientific">Streptomyces sviceus (strain ATCC 29083 / DSM 924 / JCM 4929 / NBRC 13980 / NCIMB 11184 / NRRL 5439 / UC 5370)</name>
    <dbReference type="NCBI Taxonomy" id="463191"/>
    <lineage>
        <taxon>Bacteria</taxon>
        <taxon>Bacillati</taxon>
        <taxon>Actinomycetota</taxon>
        <taxon>Actinomycetes</taxon>
        <taxon>Kitasatosporales</taxon>
        <taxon>Streptomycetaceae</taxon>
        <taxon>Streptomyces</taxon>
    </lineage>
</organism>
<evidence type="ECO:0000313" key="2">
    <source>
        <dbReference type="EMBL" id="EDY56479.1"/>
    </source>
</evidence>
<keyword evidence="3" id="KW-1185">Reference proteome</keyword>
<feature type="compositionally biased region" description="Basic residues" evidence="1">
    <location>
        <begin position="1"/>
        <end position="20"/>
    </location>
</feature>
<feature type="compositionally biased region" description="Basic and acidic residues" evidence="1">
    <location>
        <begin position="21"/>
        <end position="53"/>
    </location>
</feature>
<gene>
    <name evidence="2" type="ORF">SSEG_03059</name>
</gene>
<dbReference type="HOGENOM" id="CLU_2358584_0_0_11"/>
<evidence type="ECO:0000313" key="3">
    <source>
        <dbReference type="Proteomes" id="UP000002785"/>
    </source>
</evidence>
<feature type="compositionally biased region" description="Polar residues" evidence="1">
    <location>
        <begin position="87"/>
        <end position="96"/>
    </location>
</feature>
<reference evidence="2" key="1">
    <citation type="submission" date="2009-10" db="EMBL/GenBank/DDBJ databases">
        <title>The genome sequence of Streptomyces sviceus strain ATCC 29083.</title>
        <authorList>
            <consortium name="The Broad Institute Genome Sequencing Platform"/>
            <consortium name="Broad Institute Microbial Sequencing Center"/>
            <person name="Fischbach M."/>
            <person name="Godfrey P."/>
            <person name="Ward D."/>
            <person name="Young S."/>
            <person name="Zeng Q."/>
            <person name="Koehrsen M."/>
            <person name="Alvarado L."/>
            <person name="Berlin A.M."/>
            <person name="Bochicchio J."/>
            <person name="Borenstein D."/>
            <person name="Chapman S.B."/>
            <person name="Chen Z."/>
            <person name="Engels R."/>
            <person name="Freedman E."/>
            <person name="Gellesch M."/>
            <person name="Goldberg J."/>
            <person name="Griggs A."/>
            <person name="Gujja S."/>
            <person name="Heilman E.R."/>
            <person name="Heiman D.I."/>
            <person name="Hepburn T.A."/>
            <person name="Howarth C."/>
            <person name="Jen D."/>
            <person name="Larson L."/>
            <person name="Lewis B."/>
            <person name="Mehta T."/>
            <person name="Park D."/>
            <person name="Pearson M."/>
            <person name="Richards J."/>
            <person name="Roberts A."/>
            <person name="Saif S."/>
            <person name="Shea T.D."/>
            <person name="Shenoy N."/>
            <person name="Sisk P."/>
            <person name="Stolte C."/>
            <person name="Sykes S.N."/>
            <person name="Thomson T."/>
            <person name="Walk T."/>
            <person name="White J."/>
            <person name="Yandava C."/>
            <person name="Straight P."/>
            <person name="Clardy J."/>
            <person name="Hung D."/>
            <person name="Kolter R."/>
            <person name="Mekalanos J."/>
            <person name="Walker S."/>
            <person name="Walsh C.T."/>
            <person name="Wieland-Brown L.C."/>
            <person name="Haas B."/>
            <person name="Nusbaum C."/>
            <person name="Birren B."/>
        </authorList>
    </citation>
    <scope>NUCLEOTIDE SEQUENCE [LARGE SCALE GENOMIC DNA]</scope>
    <source>
        <strain evidence="2">ATCC 29083</strain>
    </source>
</reference>
<name>B5HUH4_STRX2</name>
<dbReference type="EMBL" id="CM000951">
    <property type="protein sequence ID" value="EDY56479.1"/>
    <property type="molecule type" value="Genomic_DNA"/>
</dbReference>